<comment type="caution">
    <text evidence="2">The sequence shown here is derived from an EMBL/GenBank/DDBJ whole genome shotgun (WGS) entry which is preliminary data.</text>
</comment>
<dbReference type="EMBL" id="AGNL01032037">
    <property type="protein sequence ID" value="EJK56245.1"/>
    <property type="molecule type" value="Genomic_DNA"/>
</dbReference>
<accession>K0RTD6</accession>
<dbReference type="AlphaFoldDB" id="K0RTD6"/>
<keyword evidence="3" id="KW-1185">Reference proteome</keyword>
<organism evidence="2 3">
    <name type="scientific">Thalassiosira oceanica</name>
    <name type="common">Marine diatom</name>
    <dbReference type="NCBI Taxonomy" id="159749"/>
    <lineage>
        <taxon>Eukaryota</taxon>
        <taxon>Sar</taxon>
        <taxon>Stramenopiles</taxon>
        <taxon>Ochrophyta</taxon>
        <taxon>Bacillariophyta</taxon>
        <taxon>Coscinodiscophyceae</taxon>
        <taxon>Thalassiosirophycidae</taxon>
        <taxon>Thalassiosirales</taxon>
        <taxon>Thalassiosiraceae</taxon>
        <taxon>Thalassiosira</taxon>
    </lineage>
</organism>
<reference evidence="2 3" key="1">
    <citation type="journal article" date="2012" name="Genome Biol.">
        <title>Genome and low-iron response of an oceanic diatom adapted to chronic iron limitation.</title>
        <authorList>
            <person name="Lommer M."/>
            <person name="Specht M."/>
            <person name="Roy A.S."/>
            <person name="Kraemer L."/>
            <person name="Andreson R."/>
            <person name="Gutowska M.A."/>
            <person name="Wolf J."/>
            <person name="Bergner S.V."/>
            <person name="Schilhabel M.B."/>
            <person name="Klostermeier U.C."/>
            <person name="Beiko R.G."/>
            <person name="Rosenstiel P."/>
            <person name="Hippler M."/>
            <person name="Laroche J."/>
        </authorList>
    </citation>
    <scope>NUCLEOTIDE SEQUENCE [LARGE SCALE GENOMIC DNA]</scope>
    <source>
        <strain evidence="2 3">CCMP1005</strain>
    </source>
</reference>
<evidence type="ECO:0000313" key="3">
    <source>
        <dbReference type="Proteomes" id="UP000266841"/>
    </source>
</evidence>
<evidence type="ECO:0000256" key="1">
    <source>
        <dbReference type="SAM" id="MobiDB-lite"/>
    </source>
</evidence>
<sequence length="141" mass="15170">MFASSVHAARLAVSHSEKSSTMMMLARGLWRLPKRGTVPFMGTIKIRSQRLHGPQARPEAVSLRASLSSSSTGAAPPPRRRRRQRGGRCSDDEILPKLGAISSSDGAPSVDERGFAPRDSDGNLLDAQVGTSFIHFASTSR</sequence>
<feature type="region of interest" description="Disordered" evidence="1">
    <location>
        <begin position="49"/>
        <end position="124"/>
    </location>
</feature>
<evidence type="ECO:0000313" key="2">
    <source>
        <dbReference type="EMBL" id="EJK56245.1"/>
    </source>
</evidence>
<dbReference type="Proteomes" id="UP000266841">
    <property type="component" value="Unassembled WGS sequence"/>
</dbReference>
<feature type="compositionally biased region" description="Basic and acidic residues" evidence="1">
    <location>
        <begin position="110"/>
        <end position="121"/>
    </location>
</feature>
<protein>
    <submittedName>
        <fullName evidence="2">Uncharacterized protein</fullName>
    </submittedName>
</protein>
<proteinExistence type="predicted"/>
<gene>
    <name evidence="2" type="ORF">THAOC_23912</name>
</gene>
<name>K0RTD6_THAOC</name>
<feature type="compositionally biased region" description="Low complexity" evidence="1">
    <location>
        <begin position="62"/>
        <end position="74"/>
    </location>
</feature>